<dbReference type="Gene3D" id="1.25.10.10">
    <property type="entry name" value="Leucine-rich Repeat Variant"/>
    <property type="match status" value="1"/>
</dbReference>
<comment type="function">
    <text evidence="4">May play a role in the regulation of cytokinesis.</text>
</comment>
<dbReference type="InterPro" id="IPR011989">
    <property type="entry name" value="ARM-like"/>
</dbReference>
<gene>
    <name evidence="12" type="ORF">D6D28_05021</name>
</gene>
<keyword evidence="10" id="KW-0812">Transmembrane</keyword>
<dbReference type="PANTHER" id="PTHR13255:SF0">
    <property type="entry name" value="ATAXIN-10"/>
    <property type="match status" value="1"/>
</dbReference>
<keyword evidence="7" id="KW-0238">DNA-binding</keyword>
<dbReference type="SMART" id="SM00398">
    <property type="entry name" value="HMG"/>
    <property type="match status" value="1"/>
</dbReference>
<feature type="compositionally biased region" description="Acidic residues" evidence="9">
    <location>
        <begin position="639"/>
        <end position="659"/>
    </location>
</feature>
<feature type="DNA-binding region" description="HMG box" evidence="7">
    <location>
        <begin position="437"/>
        <end position="506"/>
    </location>
</feature>
<dbReference type="AlphaFoldDB" id="A0A4S8SIR6"/>
<evidence type="ECO:0000313" key="13">
    <source>
        <dbReference type="Proteomes" id="UP000304951"/>
    </source>
</evidence>
<evidence type="ECO:0000256" key="1">
    <source>
        <dbReference type="ARBA" id="ARBA00008384"/>
    </source>
</evidence>
<dbReference type="SUPFAM" id="SSF47095">
    <property type="entry name" value="HMG-box"/>
    <property type="match status" value="1"/>
</dbReference>
<feature type="region of interest" description="Disordered" evidence="9">
    <location>
        <begin position="918"/>
        <end position="1006"/>
    </location>
</feature>
<evidence type="ECO:0000256" key="9">
    <source>
        <dbReference type="SAM" id="MobiDB-lite"/>
    </source>
</evidence>
<proteinExistence type="inferred from homology"/>
<dbReference type="Pfam" id="PF09759">
    <property type="entry name" value="Atx10homo_assoc"/>
    <property type="match status" value="1"/>
</dbReference>
<comment type="similarity">
    <text evidence="1">Belongs to the ataxin-10 family.</text>
</comment>
<dbReference type="Gene3D" id="1.10.30.10">
    <property type="entry name" value="High mobility group box domain"/>
    <property type="match status" value="1"/>
</dbReference>
<feature type="region of interest" description="Disordered" evidence="9">
    <location>
        <begin position="612"/>
        <end position="670"/>
    </location>
</feature>
<evidence type="ECO:0000256" key="8">
    <source>
        <dbReference type="SAM" id="Coils"/>
    </source>
</evidence>
<evidence type="ECO:0000256" key="2">
    <source>
        <dbReference type="ARBA" id="ARBA00022618"/>
    </source>
</evidence>
<keyword evidence="10" id="KW-1133">Transmembrane helix</keyword>
<dbReference type="InterPro" id="IPR016024">
    <property type="entry name" value="ARM-type_fold"/>
</dbReference>
<sequence>MAYENAIPIGVIIGLVSFIVILVLMLRWLKHKNDQKDAREKDIEAAKVEASAFDDGASDILTPIASPRDALFHAGVRENGSVTNLQAGPNKTEAEWSAARRAQGHALKVAFETFKVFRNFTHLYDWRSRSILWIRAHNHDHINICLEGLRADKMTSYEDSVTGHAYSTLMRLGLPAYTMHFKSPTYMKESMLERLDRTVCKNILKASAQQPEVREGLGTDDNVWKDMVTLFRAAIPSLERRSFAVWDPSAVDYESTSGALIAQNYPGLWKDLERLNDLVSILRNTLTIGEKAQDLAAECTFDQEIFRLINCCVRVTARGFDGDAGTGDEEKWQWIVNAYKKLLITSLQFLNNLVARNERRKLMLWVALFDNSTEGILAEDGDDTPGQSALGEMPKPPVSTGDILVALGETSKATYDAAQDALNAKRLLANRDQMKPPSRPVSGYVLFVRQHQAETREALGPTATPDSVAKALAARWSILSDKEKTTFNKQYDALAQQYEKDLAAYQDARRLNQAEKAQSDRAHANQVAARIAHIEEQLGDRMRPEGTKVTPLEAPVYNSDGAIAFPDEKTSTGPRPVAEDDYKMMFTASAGAKILESGKSELMKRLESYPVPPQQAQIASPASPIASPASPVYDNRTDEGDEGLDEESEEEESEDEDEYPGSSEDGRGLLTDVPLILGPSEIEVLPMIVMSGIVPPAKSTQAGTSTEETNAIVNMHTVRCHLLLAQDNGKNLLRELLIFVAAWDLREEELYFKFMVKIMEAILVNGLMPYAYHAFRDKSRSKDIISPAQAVIMKLLTNIFRSRAEASKTNPQPIESYPLRVDVHIVNFIFTEFRQHIIPQTCALIFLQGKIHQNLASPEDFPLNLWDMERMYEGVYQYLEFFAVLTEESIWKDVMAQWEVASELVTLLKELEAAIPKLGPGGTSHVPGPRRPAHQQNPHGPGNLPPSGPPMGNYPQPTPGSINPQQYQPPYAQANQQHQPPGPPPSLKPLPISVERPFDLSPDLANTLPPLPIPPTDTNTQPPNTTIFEAETPLAYPEDPQDEPSDFEWRNLKKLTVLVLSSLIWKNRKVQDQVREYGGLEALVGCCRHDEHNPYIREHAIMCLRFAVENNEDNQAVIKNMAGMAAAGETRMPTYAEIPHGKLTHPDQLIPFQVPPVPQEVLDTNGYETFMDTKGQVGLRRKDLGQPSSGPQRPRTQVKMTAEKAAELMQTALRDLPLGDKILLDKEKKEALAKLDRAFS</sequence>
<keyword evidence="2" id="KW-0132">Cell division</keyword>
<reference evidence="12 13" key="1">
    <citation type="submission" date="2018-10" db="EMBL/GenBank/DDBJ databases">
        <title>Fifty Aureobasidium pullulans genomes reveal a recombining polyextremotolerant generalist.</title>
        <authorList>
            <person name="Gostincar C."/>
            <person name="Turk M."/>
            <person name="Zajc J."/>
            <person name="Gunde-Cimerman N."/>
        </authorList>
    </citation>
    <scope>NUCLEOTIDE SEQUENCE [LARGE SCALE GENOMIC DNA]</scope>
    <source>
        <strain evidence="12 13">EXF-11900</strain>
    </source>
</reference>
<feature type="compositionally biased region" description="Low complexity" evidence="9">
    <location>
        <begin position="614"/>
        <end position="632"/>
    </location>
</feature>
<dbReference type="GO" id="GO:0003677">
    <property type="term" value="F:DNA binding"/>
    <property type="evidence" value="ECO:0007669"/>
    <property type="project" value="UniProtKB-UniRule"/>
</dbReference>
<evidence type="ECO:0000256" key="5">
    <source>
        <dbReference type="ARBA" id="ARBA00044801"/>
    </source>
</evidence>
<dbReference type="PROSITE" id="PS50118">
    <property type="entry name" value="HMG_BOX_2"/>
    <property type="match status" value="1"/>
</dbReference>
<dbReference type="GO" id="GO:0005829">
    <property type="term" value="C:cytosol"/>
    <property type="evidence" value="ECO:0007669"/>
    <property type="project" value="TreeGrafter"/>
</dbReference>
<dbReference type="Pfam" id="PF00505">
    <property type="entry name" value="HMG_box"/>
    <property type="match status" value="1"/>
</dbReference>
<protein>
    <recommendedName>
        <fullName evidence="5">Ataxin-10 homolog</fullName>
    </recommendedName>
    <alternativeName>
        <fullName evidence="6">Copper transport protein 86</fullName>
    </alternativeName>
</protein>
<evidence type="ECO:0000256" key="3">
    <source>
        <dbReference type="ARBA" id="ARBA00023306"/>
    </source>
</evidence>
<comment type="caution">
    <text evidence="12">The sequence shown here is derived from an EMBL/GenBank/DDBJ whole genome shotgun (WGS) entry which is preliminary data.</text>
</comment>
<evidence type="ECO:0000259" key="11">
    <source>
        <dbReference type="PROSITE" id="PS50118"/>
    </source>
</evidence>
<evidence type="ECO:0000256" key="7">
    <source>
        <dbReference type="PROSITE-ProRule" id="PRU00267"/>
    </source>
</evidence>
<organism evidence="12 13">
    <name type="scientific">Aureobasidium pullulans</name>
    <name type="common">Black yeast</name>
    <name type="synonym">Pullularia pullulans</name>
    <dbReference type="NCBI Taxonomy" id="5580"/>
    <lineage>
        <taxon>Eukaryota</taxon>
        <taxon>Fungi</taxon>
        <taxon>Dikarya</taxon>
        <taxon>Ascomycota</taxon>
        <taxon>Pezizomycotina</taxon>
        <taxon>Dothideomycetes</taxon>
        <taxon>Dothideomycetidae</taxon>
        <taxon>Dothideales</taxon>
        <taxon>Saccotheciaceae</taxon>
        <taxon>Aureobasidium</taxon>
    </lineage>
</organism>
<name>A0A4S8SIR6_AURPU</name>
<accession>A0A4S8SIR6</accession>
<dbReference type="InterPro" id="IPR019156">
    <property type="entry name" value="Ataxin-10_domain"/>
</dbReference>
<dbReference type="EMBL" id="QZAF01000189">
    <property type="protein sequence ID" value="THV70626.1"/>
    <property type="molecule type" value="Genomic_DNA"/>
</dbReference>
<dbReference type="GO" id="GO:0051301">
    <property type="term" value="P:cell division"/>
    <property type="evidence" value="ECO:0007669"/>
    <property type="project" value="UniProtKB-KW"/>
</dbReference>
<feature type="domain" description="HMG box" evidence="11">
    <location>
        <begin position="437"/>
        <end position="506"/>
    </location>
</feature>
<dbReference type="InterPro" id="IPR009071">
    <property type="entry name" value="HMG_box_dom"/>
</dbReference>
<keyword evidence="3" id="KW-0131">Cell cycle</keyword>
<feature type="coiled-coil region" evidence="8">
    <location>
        <begin position="488"/>
        <end position="515"/>
    </location>
</feature>
<keyword evidence="8" id="KW-0175">Coiled coil</keyword>
<evidence type="ECO:0000313" key="12">
    <source>
        <dbReference type="EMBL" id="THV70626.1"/>
    </source>
</evidence>
<evidence type="ECO:0000256" key="10">
    <source>
        <dbReference type="SAM" id="Phobius"/>
    </source>
</evidence>
<keyword evidence="10" id="KW-0472">Membrane</keyword>
<dbReference type="InterPro" id="IPR036910">
    <property type="entry name" value="HMG_box_dom_sf"/>
</dbReference>
<keyword evidence="7" id="KW-0539">Nucleus</keyword>
<dbReference type="GO" id="GO:0005634">
    <property type="term" value="C:nucleus"/>
    <property type="evidence" value="ECO:0007669"/>
    <property type="project" value="UniProtKB-UniRule"/>
</dbReference>
<dbReference type="InterPro" id="IPR051374">
    <property type="entry name" value="Ataxin-10/CTR86_families"/>
</dbReference>
<dbReference type="PANTHER" id="PTHR13255">
    <property type="entry name" value="ATAXIN-10"/>
    <property type="match status" value="1"/>
</dbReference>
<dbReference type="SUPFAM" id="SSF48371">
    <property type="entry name" value="ARM repeat"/>
    <property type="match status" value="1"/>
</dbReference>
<evidence type="ECO:0000256" key="6">
    <source>
        <dbReference type="ARBA" id="ARBA00044805"/>
    </source>
</evidence>
<feature type="transmembrane region" description="Helical" evidence="10">
    <location>
        <begin position="6"/>
        <end position="29"/>
    </location>
</feature>
<feature type="compositionally biased region" description="Low complexity" evidence="9">
    <location>
        <begin position="963"/>
        <end position="979"/>
    </location>
</feature>
<dbReference type="Proteomes" id="UP000304951">
    <property type="component" value="Unassembled WGS sequence"/>
</dbReference>
<evidence type="ECO:0000256" key="4">
    <source>
        <dbReference type="ARBA" id="ARBA00044746"/>
    </source>
</evidence>